<reference evidence="1" key="1">
    <citation type="submission" date="2021-03" db="EMBL/GenBank/DDBJ databases">
        <authorList>
            <consortium name="DOE Joint Genome Institute"/>
            <person name="Ahrendt S."/>
            <person name="Looney B.P."/>
            <person name="Miyauchi S."/>
            <person name="Morin E."/>
            <person name="Drula E."/>
            <person name="Courty P.E."/>
            <person name="Chicoki N."/>
            <person name="Fauchery L."/>
            <person name="Kohler A."/>
            <person name="Kuo A."/>
            <person name="Labutti K."/>
            <person name="Pangilinan J."/>
            <person name="Lipzen A."/>
            <person name="Riley R."/>
            <person name="Andreopoulos W."/>
            <person name="He G."/>
            <person name="Johnson J."/>
            <person name="Barry K.W."/>
            <person name="Grigoriev I.V."/>
            <person name="Nagy L."/>
            <person name="Hibbett D."/>
            <person name="Henrissat B."/>
            <person name="Matheny P.B."/>
            <person name="Labbe J."/>
            <person name="Martin F."/>
        </authorList>
    </citation>
    <scope>NUCLEOTIDE SEQUENCE</scope>
    <source>
        <strain evidence="1">HHB10654</strain>
    </source>
</reference>
<accession>A0ACB8TA21</accession>
<organism evidence="1 2">
    <name type="scientific">Artomyces pyxidatus</name>
    <dbReference type="NCBI Taxonomy" id="48021"/>
    <lineage>
        <taxon>Eukaryota</taxon>
        <taxon>Fungi</taxon>
        <taxon>Dikarya</taxon>
        <taxon>Basidiomycota</taxon>
        <taxon>Agaricomycotina</taxon>
        <taxon>Agaricomycetes</taxon>
        <taxon>Russulales</taxon>
        <taxon>Auriscalpiaceae</taxon>
        <taxon>Artomyces</taxon>
    </lineage>
</organism>
<evidence type="ECO:0000313" key="1">
    <source>
        <dbReference type="EMBL" id="KAI0065170.1"/>
    </source>
</evidence>
<sequence length="354" mass="38704">MTRQTALCSLGVLSTGFSLSRGDRAQIRLASKRRIKQKIIAEFYGTPVAVVRSIIRNKMGDDVEQDGRVFSVTNPLESDDESEDSHGVKQEENSGDLQRDIGTEGSSSTGDPVSHRGVETRSSRRAANVAPPKAASTNTGRDEGHARTPAPPGRRETSNVSRVSFVDPSNDTPSASVATRRGRKRIVHSTTPPETDHLAVSDDQDTRPTKAFRVDSELDIETAEVEILLGIWGSPPSDPSRPPSSSPDASTSTRSVLAKLQDRMRTQRMRQRQQTGEVEASDGAVKAFLDSVQLGSQHHEIFVAEGIKTCDDLSLLRAMNHETLEIVGEALMKRGFTKFEYLKVKSAIERSNAR</sequence>
<keyword evidence="2" id="KW-1185">Reference proteome</keyword>
<gene>
    <name evidence="1" type="ORF">BV25DRAFT_142057</name>
</gene>
<comment type="caution">
    <text evidence="1">The sequence shown here is derived from an EMBL/GenBank/DDBJ whole genome shotgun (WGS) entry which is preliminary data.</text>
</comment>
<dbReference type="Proteomes" id="UP000814140">
    <property type="component" value="Unassembled WGS sequence"/>
</dbReference>
<protein>
    <submittedName>
        <fullName evidence="1">Uncharacterized protein</fullName>
    </submittedName>
</protein>
<evidence type="ECO:0000313" key="2">
    <source>
        <dbReference type="Proteomes" id="UP000814140"/>
    </source>
</evidence>
<dbReference type="EMBL" id="MU277196">
    <property type="protein sequence ID" value="KAI0065170.1"/>
    <property type="molecule type" value="Genomic_DNA"/>
</dbReference>
<name>A0ACB8TA21_9AGAM</name>
<proteinExistence type="predicted"/>
<reference evidence="1" key="2">
    <citation type="journal article" date="2022" name="New Phytol.">
        <title>Evolutionary transition to the ectomycorrhizal habit in the genomes of a hyperdiverse lineage of mushroom-forming fungi.</title>
        <authorList>
            <person name="Looney B."/>
            <person name="Miyauchi S."/>
            <person name="Morin E."/>
            <person name="Drula E."/>
            <person name="Courty P.E."/>
            <person name="Kohler A."/>
            <person name="Kuo A."/>
            <person name="LaButti K."/>
            <person name="Pangilinan J."/>
            <person name="Lipzen A."/>
            <person name="Riley R."/>
            <person name="Andreopoulos W."/>
            <person name="He G."/>
            <person name="Johnson J."/>
            <person name="Nolan M."/>
            <person name="Tritt A."/>
            <person name="Barry K.W."/>
            <person name="Grigoriev I.V."/>
            <person name="Nagy L.G."/>
            <person name="Hibbett D."/>
            <person name="Henrissat B."/>
            <person name="Matheny P.B."/>
            <person name="Labbe J."/>
            <person name="Martin F.M."/>
        </authorList>
    </citation>
    <scope>NUCLEOTIDE SEQUENCE</scope>
    <source>
        <strain evidence="1">HHB10654</strain>
    </source>
</reference>